<organism evidence="5 6">
    <name type="scientific">Actinacidiphila reveromycinica</name>
    <dbReference type="NCBI Taxonomy" id="659352"/>
    <lineage>
        <taxon>Bacteria</taxon>
        <taxon>Bacillati</taxon>
        <taxon>Actinomycetota</taxon>
        <taxon>Actinomycetes</taxon>
        <taxon>Kitasatosporales</taxon>
        <taxon>Streptomycetaceae</taxon>
        <taxon>Actinacidiphila</taxon>
    </lineage>
</organism>
<dbReference type="PANTHER" id="PTHR33375:SF1">
    <property type="entry name" value="CHROMOSOME-PARTITIONING PROTEIN PARB-RELATED"/>
    <property type="match status" value="1"/>
</dbReference>
<dbReference type="AlphaFoldDB" id="A0A7U3VP58"/>
<dbReference type="SUPFAM" id="SSF110849">
    <property type="entry name" value="ParB/Sulfiredoxin"/>
    <property type="match status" value="1"/>
</dbReference>
<reference evidence="5 6" key="2">
    <citation type="journal article" date="2011" name="J. Antibiot.">
        <title>Furaquinocins I and J: novel polyketide isoprenoid hybrid compounds from Streptomyces reveromyceticus SN-593.</title>
        <authorList>
            <person name="Panthee S."/>
            <person name="Takahashi S."/>
            <person name="Takagi H."/>
            <person name="Nogawa T."/>
            <person name="Oowada E."/>
            <person name="Uramoto M."/>
            <person name="Osada H."/>
        </authorList>
    </citation>
    <scope>NUCLEOTIDE SEQUENCE [LARGE SCALE GENOMIC DNA]</scope>
    <source>
        <strain evidence="5 6">SN-593</strain>
    </source>
</reference>
<feature type="domain" description="ParB-like N-terminal" evidence="4">
    <location>
        <begin position="74"/>
        <end position="170"/>
    </location>
</feature>
<dbReference type="InterPro" id="IPR036086">
    <property type="entry name" value="ParB/Sulfiredoxin_sf"/>
</dbReference>
<protein>
    <recommendedName>
        <fullName evidence="4">ParB-like N-terminal domain-containing protein</fullName>
    </recommendedName>
</protein>
<keyword evidence="6" id="KW-1185">Reference proteome</keyword>
<dbReference type="Proteomes" id="UP000595703">
    <property type="component" value="Chromosome"/>
</dbReference>
<dbReference type="PANTHER" id="PTHR33375">
    <property type="entry name" value="CHROMOSOME-PARTITIONING PROTEIN PARB-RELATED"/>
    <property type="match status" value="1"/>
</dbReference>
<evidence type="ECO:0000256" key="2">
    <source>
        <dbReference type="ARBA" id="ARBA00022829"/>
    </source>
</evidence>
<dbReference type="Pfam" id="PF17762">
    <property type="entry name" value="HTH_ParB"/>
    <property type="match status" value="1"/>
</dbReference>
<feature type="compositionally biased region" description="Low complexity" evidence="3">
    <location>
        <begin position="1"/>
        <end position="10"/>
    </location>
</feature>
<evidence type="ECO:0000256" key="3">
    <source>
        <dbReference type="SAM" id="MobiDB-lite"/>
    </source>
</evidence>
<dbReference type="SUPFAM" id="SSF109709">
    <property type="entry name" value="KorB DNA-binding domain-like"/>
    <property type="match status" value="1"/>
</dbReference>
<dbReference type="RefSeq" id="WP_202234495.1">
    <property type="nucleotide sequence ID" value="NZ_AP018365.1"/>
</dbReference>
<evidence type="ECO:0000313" key="6">
    <source>
        <dbReference type="Proteomes" id="UP000595703"/>
    </source>
</evidence>
<feature type="compositionally biased region" description="Low complexity" evidence="3">
    <location>
        <begin position="24"/>
        <end position="46"/>
    </location>
</feature>
<dbReference type="InterPro" id="IPR003115">
    <property type="entry name" value="ParB_N"/>
</dbReference>
<reference evidence="5 6" key="4">
    <citation type="journal article" date="2020" name="Sci. Rep.">
        <title>beta-carboline chemical signals induce reveromycin production through a LuxR family regulator in Streptomyces sp. SN-593.</title>
        <authorList>
            <person name="Panthee S."/>
            <person name="Kito N."/>
            <person name="Hayashi T."/>
            <person name="Shimizu T."/>
            <person name="Ishikawa J."/>
            <person name="Hamamoto H."/>
            <person name="Osada H."/>
            <person name="Takahashi S."/>
        </authorList>
    </citation>
    <scope>NUCLEOTIDE SEQUENCE [LARGE SCALE GENOMIC DNA]</scope>
    <source>
        <strain evidence="5 6">SN-593</strain>
    </source>
</reference>
<dbReference type="Gene3D" id="1.10.10.2830">
    <property type="match status" value="1"/>
</dbReference>
<feature type="compositionally biased region" description="Basic and acidic residues" evidence="3">
    <location>
        <begin position="77"/>
        <end position="89"/>
    </location>
</feature>
<dbReference type="NCBIfam" id="TIGR00180">
    <property type="entry name" value="parB_part"/>
    <property type="match status" value="1"/>
</dbReference>
<gene>
    <name evidence="5" type="ORF">RVR_4474</name>
</gene>
<evidence type="ECO:0000259" key="4">
    <source>
        <dbReference type="SMART" id="SM00470"/>
    </source>
</evidence>
<evidence type="ECO:0000256" key="1">
    <source>
        <dbReference type="ARBA" id="ARBA00006295"/>
    </source>
</evidence>
<dbReference type="GO" id="GO:0003677">
    <property type="term" value="F:DNA binding"/>
    <property type="evidence" value="ECO:0007669"/>
    <property type="project" value="InterPro"/>
</dbReference>
<dbReference type="GO" id="GO:0007059">
    <property type="term" value="P:chromosome segregation"/>
    <property type="evidence" value="ECO:0007669"/>
    <property type="project" value="UniProtKB-KW"/>
</dbReference>
<reference evidence="5 6" key="3">
    <citation type="journal article" date="2011" name="Nat. Chem. Biol.">
        <title>Reveromycin A biosynthesis uses RevG and RevJ for stereospecific spiroacetal formation.</title>
        <authorList>
            <person name="Takahashi S."/>
            <person name="Toyoda A."/>
            <person name="Sekiyama Y."/>
            <person name="Takagi H."/>
            <person name="Nogawa T."/>
            <person name="Uramoto M."/>
            <person name="Suzuki R."/>
            <person name="Koshino H."/>
            <person name="Kumano T."/>
            <person name="Panthee S."/>
            <person name="Dairi T."/>
            <person name="Ishikawa J."/>
            <person name="Ikeda H."/>
            <person name="Sakaki Y."/>
            <person name="Osada H."/>
        </authorList>
    </citation>
    <scope>NUCLEOTIDE SEQUENCE [LARGE SCALE GENOMIC DNA]</scope>
    <source>
        <strain evidence="5 6">SN-593</strain>
    </source>
</reference>
<feature type="region of interest" description="Disordered" evidence="3">
    <location>
        <begin position="1"/>
        <end position="89"/>
    </location>
</feature>
<sequence>MTATTTATATDQAPKADRKKAAPARKAATRPATTKAPTAKKAATKAPARKAPARKAPAKKAAEPTPAELKTALKTIPTDRIDRDENQPREIFDQDALQELADSMKEIGQQQAITVRYLPASKRYTIISGERRWRAAGLAGLTEMHAMVVHGLEGGAETLETFTRSVAENLGRADMTPLEEARAFKKLLDFGLDANEVAKRVGRSWNYIDLRLSLLKLTPVVQEALLKGHLPVGLAWYVAQISTANQNAFIARWSRGQFNSPREAEQFCTRVRNEETEAANQSVMFILADEPKEPGTAGAEGFFPEMEVDVARREQIVADRQKLVGKIGKLSTAGEILSEIATMDVDELAILLSGAHGGIPGNRMRIDHLKDVASKASLNIAKAATAAAVRAGSIRIAPDALPAETTKTTENAA</sequence>
<dbReference type="InterPro" id="IPR041468">
    <property type="entry name" value="HTH_ParB/Spo0J"/>
</dbReference>
<dbReference type="GO" id="GO:0005694">
    <property type="term" value="C:chromosome"/>
    <property type="evidence" value="ECO:0007669"/>
    <property type="project" value="TreeGrafter"/>
</dbReference>
<evidence type="ECO:0000313" key="5">
    <source>
        <dbReference type="EMBL" id="BBA98334.1"/>
    </source>
</evidence>
<feature type="compositionally biased region" description="Basic residues" evidence="3">
    <location>
        <begin position="47"/>
        <end position="58"/>
    </location>
</feature>
<dbReference type="InterPro" id="IPR050336">
    <property type="entry name" value="Chromosome_partition/occlusion"/>
</dbReference>
<dbReference type="InterPro" id="IPR004437">
    <property type="entry name" value="ParB/RepB/Spo0J"/>
</dbReference>
<dbReference type="Gene3D" id="3.90.1530.30">
    <property type="match status" value="1"/>
</dbReference>
<reference evidence="5 6" key="1">
    <citation type="journal article" date="2010" name="J. Bacteriol.">
        <title>Biochemical characterization of a novel indole prenyltransferase from Streptomyces sp. SN-593.</title>
        <authorList>
            <person name="Takahashi S."/>
            <person name="Takagi H."/>
            <person name="Toyoda A."/>
            <person name="Uramoto M."/>
            <person name="Nogawa T."/>
            <person name="Ueki M."/>
            <person name="Sakaki Y."/>
            <person name="Osada H."/>
        </authorList>
    </citation>
    <scope>NUCLEOTIDE SEQUENCE [LARGE SCALE GENOMIC DNA]</scope>
    <source>
        <strain evidence="5 6">SN-593</strain>
    </source>
</reference>
<comment type="similarity">
    <text evidence="1">Belongs to the ParB family.</text>
</comment>
<dbReference type="Pfam" id="PF02195">
    <property type="entry name" value="ParB_N"/>
    <property type="match status" value="1"/>
</dbReference>
<dbReference type="EMBL" id="AP018365">
    <property type="protein sequence ID" value="BBA98334.1"/>
    <property type="molecule type" value="Genomic_DNA"/>
</dbReference>
<proteinExistence type="inferred from homology"/>
<dbReference type="KEGG" id="arev:RVR_4474"/>
<keyword evidence="2" id="KW-0159">Chromosome partition</keyword>
<accession>A0A7U3VP58</accession>
<name>A0A7U3VP58_9ACTN</name>
<dbReference type="SMART" id="SM00470">
    <property type="entry name" value="ParB"/>
    <property type="match status" value="1"/>
</dbReference>